<dbReference type="Proteomes" id="UP000190962">
    <property type="component" value="Unassembled WGS sequence"/>
</dbReference>
<sequence>MLSRSLFLGFVALSCSMTALAQEDAAQIERRFDEPKAPKSLPAAPAPKLIKDGLPPVGADAIRFTLTAIQFEESSIYDSEKLAELSCQELLSAF</sequence>
<proteinExistence type="predicted"/>
<protein>
    <submittedName>
        <fullName evidence="2">Uncharacterized protein</fullName>
    </submittedName>
</protein>
<evidence type="ECO:0000313" key="2">
    <source>
        <dbReference type="EMBL" id="OOY34171.1"/>
    </source>
</evidence>
<gene>
    <name evidence="2" type="ORF">BOV88_11270</name>
</gene>
<comment type="caution">
    <text evidence="2">The sequence shown here is derived from an EMBL/GenBank/DDBJ whole genome shotgun (WGS) entry which is preliminary data.</text>
</comment>
<organism evidence="2 3">
    <name type="scientific">Solemya velum gill symbiont</name>
    <dbReference type="NCBI Taxonomy" id="2340"/>
    <lineage>
        <taxon>Bacteria</taxon>
        <taxon>Pseudomonadati</taxon>
        <taxon>Pseudomonadota</taxon>
        <taxon>Gammaproteobacteria</taxon>
        <taxon>sulfur-oxidizing symbionts</taxon>
    </lineage>
</organism>
<dbReference type="AlphaFoldDB" id="A0A1T2CH99"/>
<name>A0A1T2CH99_SOVGS</name>
<keyword evidence="1" id="KW-0732">Signal</keyword>
<dbReference type="EMBL" id="MPNX01000020">
    <property type="protein sequence ID" value="OOY34171.1"/>
    <property type="molecule type" value="Genomic_DNA"/>
</dbReference>
<evidence type="ECO:0000313" key="3">
    <source>
        <dbReference type="Proteomes" id="UP000190962"/>
    </source>
</evidence>
<feature type="chain" id="PRO_5012368625" evidence="1">
    <location>
        <begin position="22"/>
        <end position="94"/>
    </location>
</feature>
<evidence type="ECO:0000256" key="1">
    <source>
        <dbReference type="SAM" id="SignalP"/>
    </source>
</evidence>
<accession>A0A1T2CH99</accession>
<dbReference type="RefSeq" id="WP_078453435.1">
    <property type="nucleotide sequence ID" value="NZ_MPNX01000020.1"/>
</dbReference>
<feature type="signal peptide" evidence="1">
    <location>
        <begin position="1"/>
        <end position="21"/>
    </location>
</feature>
<dbReference type="PROSITE" id="PS51257">
    <property type="entry name" value="PROKAR_LIPOPROTEIN"/>
    <property type="match status" value="1"/>
</dbReference>
<reference evidence="2 3" key="1">
    <citation type="submission" date="2016-11" db="EMBL/GenBank/DDBJ databases">
        <title>Mixed transmission modes and dynamic genome evolution in an obligate animal-bacterial symbiosis.</title>
        <authorList>
            <person name="Russell S.L."/>
            <person name="Corbett-Detig R.B."/>
            <person name="Cavanaugh C.M."/>
        </authorList>
    </citation>
    <scope>NUCLEOTIDE SEQUENCE [LARGE SCALE GENOMIC DNA]</scope>
    <source>
        <strain evidence="2">MA-KB16</strain>
    </source>
</reference>